<evidence type="ECO:0000313" key="3">
    <source>
        <dbReference type="EMBL" id="EZA56633.1"/>
    </source>
</evidence>
<organism evidence="3 4">
    <name type="scientific">Ooceraea biroi</name>
    <name type="common">Clonal raider ant</name>
    <name type="synonym">Cerapachys biroi</name>
    <dbReference type="NCBI Taxonomy" id="2015173"/>
    <lineage>
        <taxon>Eukaryota</taxon>
        <taxon>Metazoa</taxon>
        <taxon>Ecdysozoa</taxon>
        <taxon>Arthropoda</taxon>
        <taxon>Hexapoda</taxon>
        <taxon>Insecta</taxon>
        <taxon>Pterygota</taxon>
        <taxon>Neoptera</taxon>
        <taxon>Endopterygota</taxon>
        <taxon>Hymenoptera</taxon>
        <taxon>Apocrita</taxon>
        <taxon>Aculeata</taxon>
        <taxon>Formicoidea</taxon>
        <taxon>Formicidae</taxon>
        <taxon>Dorylinae</taxon>
        <taxon>Ooceraea</taxon>
    </lineage>
</organism>
<accession>A0A026WL29</accession>
<feature type="chain" id="PRO_5001545708" description="N-acetyltransferase domain-containing protein" evidence="2">
    <location>
        <begin position="24"/>
        <end position="517"/>
    </location>
</feature>
<dbReference type="STRING" id="2015173.A0A026WL29"/>
<dbReference type="PANTHER" id="PTHR20905">
    <property type="entry name" value="N-ACETYLTRANSFERASE-RELATED"/>
    <property type="match status" value="1"/>
</dbReference>
<keyword evidence="2" id="KW-0732">Signal</keyword>
<feature type="compositionally biased region" description="Polar residues" evidence="1">
    <location>
        <begin position="122"/>
        <end position="140"/>
    </location>
</feature>
<dbReference type="InterPro" id="IPR031959">
    <property type="entry name" value="DUF4779"/>
</dbReference>
<evidence type="ECO:0000256" key="1">
    <source>
        <dbReference type="SAM" id="MobiDB-lite"/>
    </source>
</evidence>
<feature type="compositionally biased region" description="Acidic residues" evidence="1">
    <location>
        <begin position="142"/>
        <end position="153"/>
    </location>
</feature>
<keyword evidence="4" id="KW-1185">Reference proteome</keyword>
<gene>
    <name evidence="3" type="ORF">X777_02237</name>
</gene>
<dbReference type="PANTHER" id="PTHR20905:SF1">
    <property type="entry name" value="AT07410P-RELATED"/>
    <property type="match status" value="1"/>
</dbReference>
<name>A0A026WL29_OOCBI</name>
<dbReference type="OMA" id="VIEFEAY"/>
<dbReference type="OrthoDB" id="5835829at2759"/>
<reference evidence="3 4" key="1">
    <citation type="journal article" date="2014" name="Curr. Biol.">
        <title>The genome of the clonal raider ant Cerapachys biroi.</title>
        <authorList>
            <person name="Oxley P.R."/>
            <person name="Ji L."/>
            <person name="Fetter-Pruneda I."/>
            <person name="McKenzie S.K."/>
            <person name="Li C."/>
            <person name="Hu H."/>
            <person name="Zhang G."/>
            <person name="Kronauer D.J."/>
        </authorList>
    </citation>
    <scope>NUCLEOTIDE SEQUENCE [LARGE SCALE GENOMIC DNA]</scope>
</reference>
<evidence type="ECO:0000256" key="2">
    <source>
        <dbReference type="SAM" id="SignalP"/>
    </source>
</evidence>
<proteinExistence type="predicted"/>
<evidence type="ECO:0008006" key="5">
    <source>
        <dbReference type="Google" id="ProtNLM"/>
    </source>
</evidence>
<dbReference type="SUPFAM" id="SSF55729">
    <property type="entry name" value="Acyl-CoA N-acyltransferases (Nat)"/>
    <property type="match status" value="1"/>
</dbReference>
<sequence>MKIREGWSTAVWYAVCTLLCVHARPMRDRPDKMYIEDSRLFKTKSANGYGFEKEVSASKLSKIGESLEEFDEKSPSTMRAIITRARTHPVLLPLILEPEAEMLPFGYEGVKPPGVSHMELTLQKSQADSPSNRYESTRASTMDDDESASDQDDDPRYAASKYATQNNDWDSVAVFKAGSRKQRKKTEYREASGARKSHSRNENRARDDKENIARKKGTTYEARDGRRKAHNAAGYRGVYHEDEIEKDGHFEGHGRYNEQCVAASTYTKGKNSTILDRLRWKTRLAFPMDYDRVMSFMCDAFFKDDPTMVNIGLDEEEPSPSLLKLMYDDIREGMTIIAEGQDNHIMGAAVNAGSCPWDPDRFAEFARCCECEPTRDVIEFEAYVTSKPNLWRRYRVLKIFECSYLAVGSDFRDRGIARKLVLDSWYLARDCGYRLFRVDCSNRYLARIAKGFGWKKVCTIPFHQYVKDDELVFKHIREPHTEVEVYVDQVTYCKDYYPPYKKYKRTTKASEIHEKRS</sequence>
<protein>
    <recommendedName>
        <fullName evidence="5">N-acetyltransferase domain-containing protein</fullName>
    </recommendedName>
</protein>
<dbReference type="AlphaFoldDB" id="A0A026WL29"/>
<dbReference type="Pfam" id="PF16009">
    <property type="entry name" value="DUF4779"/>
    <property type="match status" value="1"/>
</dbReference>
<dbReference type="EMBL" id="KK107159">
    <property type="protein sequence ID" value="EZA56633.1"/>
    <property type="molecule type" value="Genomic_DNA"/>
</dbReference>
<feature type="compositionally biased region" description="Basic and acidic residues" evidence="1">
    <location>
        <begin position="185"/>
        <end position="213"/>
    </location>
</feature>
<dbReference type="InterPro" id="IPR016181">
    <property type="entry name" value="Acyl_CoA_acyltransferase"/>
</dbReference>
<feature type="region of interest" description="Disordered" evidence="1">
    <location>
        <begin position="122"/>
        <end position="155"/>
    </location>
</feature>
<dbReference type="Proteomes" id="UP000053097">
    <property type="component" value="Unassembled WGS sequence"/>
</dbReference>
<dbReference type="GO" id="GO:0008080">
    <property type="term" value="F:N-acetyltransferase activity"/>
    <property type="evidence" value="ECO:0007669"/>
    <property type="project" value="TreeGrafter"/>
</dbReference>
<dbReference type="Gene3D" id="3.40.630.30">
    <property type="match status" value="1"/>
</dbReference>
<evidence type="ECO:0000313" key="4">
    <source>
        <dbReference type="Proteomes" id="UP000053097"/>
    </source>
</evidence>
<feature type="signal peptide" evidence="2">
    <location>
        <begin position="1"/>
        <end position="23"/>
    </location>
</feature>
<feature type="region of interest" description="Disordered" evidence="1">
    <location>
        <begin position="173"/>
        <end position="229"/>
    </location>
</feature>